<gene>
    <name evidence="1" type="ORF">GCM10023214_32440</name>
</gene>
<accession>A0ABP9QL96</accession>
<proteinExistence type="predicted"/>
<keyword evidence="2" id="KW-1185">Reference proteome</keyword>
<sequence>MSAPTRAVPRVRRVERRYVVPARAAARVRELARVLGRSVDDVVTVLAASVGPELLADRVRRTLVRPGRYRVVSVAVDADTCSQLQQLAEQASTTIAGWLADRLTEQGPELIADVYRIGLLRALLLAHAAESTQEVGAA</sequence>
<name>A0ABP9QL96_9PSEU</name>
<evidence type="ECO:0000313" key="1">
    <source>
        <dbReference type="EMBL" id="GAA5163810.1"/>
    </source>
</evidence>
<dbReference type="RefSeq" id="WP_346054135.1">
    <property type="nucleotide sequence ID" value="NZ_BAABIB010000071.1"/>
</dbReference>
<evidence type="ECO:0000313" key="2">
    <source>
        <dbReference type="Proteomes" id="UP001500192"/>
    </source>
</evidence>
<reference evidence="2" key="1">
    <citation type="journal article" date="2019" name="Int. J. Syst. Evol. Microbiol.">
        <title>The Global Catalogue of Microorganisms (GCM) 10K type strain sequencing project: providing services to taxonomists for standard genome sequencing and annotation.</title>
        <authorList>
            <consortium name="The Broad Institute Genomics Platform"/>
            <consortium name="The Broad Institute Genome Sequencing Center for Infectious Disease"/>
            <person name="Wu L."/>
            <person name="Ma J."/>
        </authorList>
    </citation>
    <scope>NUCLEOTIDE SEQUENCE [LARGE SCALE GENOMIC DNA]</scope>
    <source>
        <strain evidence="2">JCM 18054</strain>
    </source>
</reference>
<dbReference type="EMBL" id="BAABIB010000071">
    <property type="protein sequence ID" value="GAA5163810.1"/>
    <property type="molecule type" value="Genomic_DNA"/>
</dbReference>
<dbReference type="Proteomes" id="UP001500192">
    <property type="component" value="Unassembled WGS sequence"/>
</dbReference>
<organism evidence="1 2">
    <name type="scientific">Amycolatopsis dongchuanensis</name>
    <dbReference type="NCBI Taxonomy" id="1070866"/>
    <lineage>
        <taxon>Bacteria</taxon>
        <taxon>Bacillati</taxon>
        <taxon>Actinomycetota</taxon>
        <taxon>Actinomycetes</taxon>
        <taxon>Pseudonocardiales</taxon>
        <taxon>Pseudonocardiaceae</taxon>
        <taxon>Amycolatopsis</taxon>
    </lineage>
</organism>
<comment type="caution">
    <text evidence="1">The sequence shown here is derived from an EMBL/GenBank/DDBJ whole genome shotgun (WGS) entry which is preliminary data.</text>
</comment>
<protein>
    <submittedName>
        <fullName evidence="1">Uncharacterized protein</fullName>
    </submittedName>
</protein>